<feature type="domain" description="Protein-glutamine gamma-glutamyltransferase-like C-terminal" evidence="3">
    <location>
        <begin position="159"/>
        <end position="228"/>
    </location>
</feature>
<keyword evidence="2" id="KW-0472">Membrane</keyword>
<evidence type="ECO:0000256" key="1">
    <source>
        <dbReference type="SAM" id="MobiDB-lite"/>
    </source>
</evidence>
<evidence type="ECO:0000313" key="4">
    <source>
        <dbReference type="EMBL" id="XBM47915.1"/>
    </source>
</evidence>
<dbReference type="RefSeq" id="WP_348787877.1">
    <property type="nucleotide sequence ID" value="NZ_CP157390.1"/>
</dbReference>
<proteinExistence type="predicted"/>
<feature type="region of interest" description="Disordered" evidence="1">
    <location>
        <begin position="114"/>
        <end position="134"/>
    </location>
</feature>
<reference evidence="4" key="1">
    <citation type="submission" date="2024-05" db="EMBL/GenBank/DDBJ databases">
        <title>The Natural Products Discovery Center: Release of the First 8490 Sequenced Strains for Exploring Actinobacteria Biosynthetic Diversity.</title>
        <authorList>
            <person name="Kalkreuter E."/>
            <person name="Kautsar S.A."/>
            <person name="Yang D."/>
            <person name="Bader C.D."/>
            <person name="Teijaro C.N."/>
            <person name="Fluegel L."/>
            <person name="Davis C.M."/>
            <person name="Simpson J.R."/>
            <person name="Lauterbach L."/>
            <person name="Steele A.D."/>
            <person name="Gui C."/>
            <person name="Meng S."/>
            <person name="Li G."/>
            <person name="Viehrig K."/>
            <person name="Ye F."/>
            <person name="Su P."/>
            <person name="Kiefer A.F."/>
            <person name="Nichols A."/>
            <person name="Cepeda A.J."/>
            <person name="Yan W."/>
            <person name="Fan B."/>
            <person name="Jiang Y."/>
            <person name="Adhikari A."/>
            <person name="Zheng C.-J."/>
            <person name="Schuster L."/>
            <person name="Cowan T.M."/>
            <person name="Smanski M.J."/>
            <person name="Chevrette M.G."/>
            <person name="de Carvalho L.P.S."/>
            <person name="Shen B."/>
        </authorList>
    </citation>
    <scope>NUCLEOTIDE SEQUENCE</scope>
    <source>
        <strain evidence="4">NPDC080035</strain>
    </source>
</reference>
<gene>
    <name evidence="4" type="ORF">AAME72_17870</name>
</gene>
<feature type="transmembrane region" description="Helical" evidence="2">
    <location>
        <begin position="76"/>
        <end position="96"/>
    </location>
</feature>
<dbReference type="AlphaFoldDB" id="A0AAU7GCB8"/>
<keyword evidence="2" id="KW-0812">Transmembrane</keyword>
<name>A0AAU7GCB8_9MICO</name>
<dbReference type="Pfam" id="PF13559">
    <property type="entry name" value="DUF4129"/>
    <property type="match status" value="1"/>
</dbReference>
<keyword evidence="2" id="KW-1133">Transmembrane helix</keyword>
<organism evidence="4">
    <name type="scientific">Leifsonia sp. NPDC080035</name>
    <dbReference type="NCBI Taxonomy" id="3143936"/>
    <lineage>
        <taxon>Bacteria</taxon>
        <taxon>Bacillati</taxon>
        <taxon>Actinomycetota</taxon>
        <taxon>Actinomycetes</taxon>
        <taxon>Micrococcales</taxon>
        <taxon>Microbacteriaceae</taxon>
        <taxon>Leifsonia</taxon>
    </lineage>
</organism>
<accession>A0AAU7GCB8</accession>
<evidence type="ECO:0000256" key="2">
    <source>
        <dbReference type="SAM" id="Phobius"/>
    </source>
</evidence>
<evidence type="ECO:0000259" key="3">
    <source>
        <dbReference type="Pfam" id="PF13559"/>
    </source>
</evidence>
<dbReference type="InterPro" id="IPR025403">
    <property type="entry name" value="TgpA-like_C"/>
</dbReference>
<dbReference type="EMBL" id="CP157390">
    <property type="protein sequence ID" value="XBM47915.1"/>
    <property type="molecule type" value="Genomic_DNA"/>
</dbReference>
<protein>
    <submittedName>
        <fullName evidence="4">DUF4129 domain-containing protein</fullName>
    </submittedName>
</protein>
<sequence length="248" mass="26197">MVGSKAARTRQRWGMIAAAAVLLAAAAVALAFQGPPAFTGMRIAVPNADLGPRSGADEVTGTPAPREQFHETRIDLTWLVFALTVIAAIVVAALIWRSLRRRLHRPEPAAPVALAGTTDGLVPPEPGELPRPERVRRGLERALDLLGDGREPRDAIERAWLGLEEGAADSGVRRMLAETPGEFVARAVTRVSADRGAADRLLDLYLRARFSDAPVTGADVVAAREAIEVLRASWSGAATGAATGGAPR</sequence>